<feature type="transmembrane region" description="Helical" evidence="2">
    <location>
        <begin position="289"/>
        <end position="312"/>
    </location>
</feature>
<feature type="region of interest" description="Disordered" evidence="1">
    <location>
        <begin position="95"/>
        <end position="121"/>
    </location>
</feature>
<reference evidence="3" key="1">
    <citation type="submission" date="2021-06" db="EMBL/GenBank/DDBJ databases">
        <authorList>
            <person name="Kallberg Y."/>
            <person name="Tangrot J."/>
            <person name="Rosling A."/>
        </authorList>
    </citation>
    <scope>NUCLEOTIDE SEQUENCE</scope>
    <source>
        <strain evidence="3">MT106</strain>
    </source>
</reference>
<gene>
    <name evidence="3" type="ORF">AGERDE_LOCUS8628</name>
</gene>
<keyword evidence="2" id="KW-1133">Transmembrane helix</keyword>
<comment type="caution">
    <text evidence="3">The sequence shown here is derived from an EMBL/GenBank/DDBJ whole genome shotgun (WGS) entry which is preliminary data.</text>
</comment>
<keyword evidence="2" id="KW-0472">Membrane</keyword>
<evidence type="ECO:0000256" key="1">
    <source>
        <dbReference type="SAM" id="MobiDB-lite"/>
    </source>
</evidence>
<feature type="transmembrane region" description="Helical" evidence="2">
    <location>
        <begin position="253"/>
        <end position="277"/>
    </location>
</feature>
<feature type="transmembrane region" description="Helical" evidence="2">
    <location>
        <begin position="70"/>
        <end position="89"/>
    </location>
</feature>
<feature type="compositionally biased region" description="Basic and acidic residues" evidence="1">
    <location>
        <begin position="95"/>
        <end position="104"/>
    </location>
</feature>
<keyword evidence="2" id="KW-0812">Transmembrane</keyword>
<dbReference type="Proteomes" id="UP000789831">
    <property type="component" value="Unassembled WGS sequence"/>
</dbReference>
<dbReference type="AlphaFoldDB" id="A0A9N9C807"/>
<proteinExistence type="predicted"/>
<accession>A0A9N9C807</accession>
<keyword evidence="4" id="KW-1185">Reference proteome</keyword>
<organism evidence="3 4">
    <name type="scientific">Ambispora gerdemannii</name>
    <dbReference type="NCBI Taxonomy" id="144530"/>
    <lineage>
        <taxon>Eukaryota</taxon>
        <taxon>Fungi</taxon>
        <taxon>Fungi incertae sedis</taxon>
        <taxon>Mucoromycota</taxon>
        <taxon>Glomeromycotina</taxon>
        <taxon>Glomeromycetes</taxon>
        <taxon>Archaeosporales</taxon>
        <taxon>Ambisporaceae</taxon>
        <taxon>Ambispora</taxon>
    </lineage>
</organism>
<protein>
    <submittedName>
        <fullName evidence="3">12352_t:CDS:1</fullName>
    </submittedName>
</protein>
<evidence type="ECO:0000313" key="3">
    <source>
        <dbReference type="EMBL" id="CAG8591438.1"/>
    </source>
</evidence>
<dbReference type="EMBL" id="CAJVPL010001885">
    <property type="protein sequence ID" value="CAG8591438.1"/>
    <property type="molecule type" value="Genomic_DNA"/>
</dbReference>
<name>A0A9N9C807_9GLOM</name>
<sequence length="327" mass="37306">MTNYNNSNNNNKFINQLLAVIFLIFVFMSTNNNKNNNIYFVDASFTTTTIAGSNPTSHKTIIETLFLKNIILPTLSTLLIVATFSLFASQQQAEKEYEKQERHQQQHNNSNIRQGHKPTTNNFISSTLTKIQERKELGQREQIQQELEQEITFQLGVYLKLAELVQFGQAGLRSIDEQREGESLIIIDEEIIKISEISSIDNQGKSALRRSTADFYKHEDHLDDIGTDLEFLGFMNQVTAELGKYSNSDDDSIFFAFLVTAFFYIVRIILVCFILFSSTFTTPYSNNSLSLFSSLIKVSLLYIIHVGVLRLLDYFKVPILSSSSTHT</sequence>
<evidence type="ECO:0000256" key="2">
    <source>
        <dbReference type="SAM" id="Phobius"/>
    </source>
</evidence>
<evidence type="ECO:0000313" key="4">
    <source>
        <dbReference type="Proteomes" id="UP000789831"/>
    </source>
</evidence>
<feature type="transmembrane region" description="Helical" evidence="2">
    <location>
        <begin position="12"/>
        <end position="30"/>
    </location>
</feature>
<feature type="compositionally biased region" description="Polar residues" evidence="1">
    <location>
        <begin position="106"/>
        <end position="121"/>
    </location>
</feature>